<dbReference type="PANTHER" id="PTHR36505:SF1">
    <property type="entry name" value="BLR1072 PROTEIN"/>
    <property type="match status" value="1"/>
</dbReference>
<feature type="region of interest" description="Disordered" evidence="1">
    <location>
        <begin position="17"/>
        <end position="47"/>
    </location>
</feature>
<evidence type="ECO:0000259" key="3">
    <source>
        <dbReference type="Pfam" id="PF05239"/>
    </source>
</evidence>
<protein>
    <recommendedName>
        <fullName evidence="3">PRC-barrel domain-containing protein</fullName>
    </recommendedName>
</protein>
<name>A0A0U3PFL2_9HYPH</name>
<feature type="signal peptide" evidence="2">
    <location>
        <begin position="1"/>
        <end position="16"/>
    </location>
</feature>
<keyword evidence="2" id="KW-0732">Signal</keyword>
<proteinExistence type="predicted"/>
<feature type="domain" description="PRC-barrel" evidence="3">
    <location>
        <begin position="59"/>
        <end position="86"/>
    </location>
</feature>
<dbReference type="InterPro" id="IPR011033">
    <property type="entry name" value="PRC_barrel-like_sf"/>
</dbReference>
<reference evidence="4 5" key="1">
    <citation type="submission" date="2015-10" db="EMBL/GenBank/DDBJ databases">
        <title>The world's first case of liver abscess caused by Pannonibacter phragmitetus.</title>
        <authorList>
            <person name="Ming D."/>
            <person name="Wang M."/>
            <person name="Zhou Y."/>
            <person name="Jiang T."/>
            <person name="Hu S."/>
        </authorList>
    </citation>
    <scope>NUCLEOTIDE SEQUENCE [LARGE SCALE GENOMIC DNA]</scope>
    <source>
        <strain evidence="4 5">31801</strain>
    </source>
</reference>
<feature type="region of interest" description="Disordered" evidence="1">
    <location>
        <begin position="90"/>
        <end position="165"/>
    </location>
</feature>
<dbReference type="Pfam" id="PF05239">
    <property type="entry name" value="PRC"/>
    <property type="match status" value="1"/>
</dbReference>
<dbReference type="AlphaFoldDB" id="A0A0U3PFL2"/>
<feature type="chain" id="PRO_5006842912" description="PRC-barrel domain-containing protein" evidence="2">
    <location>
        <begin position="17"/>
        <end position="237"/>
    </location>
</feature>
<dbReference type="InterPro" id="IPR027275">
    <property type="entry name" value="PRC-brl_dom"/>
</dbReference>
<evidence type="ECO:0000256" key="2">
    <source>
        <dbReference type="SAM" id="SignalP"/>
    </source>
</evidence>
<dbReference type="Gene3D" id="2.30.30.240">
    <property type="entry name" value="PRC-barrel domain"/>
    <property type="match status" value="2"/>
</dbReference>
<keyword evidence="5" id="KW-1185">Reference proteome</keyword>
<dbReference type="STRING" id="121719.APZ00_11340"/>
<accession>A0A0U3PFL2</accession>
<feature type="compositionally biased region" description="Low complexity" evidence="1">
    <location>
        <begin position="90"/>
        <end position="124"/>
    </location>
</feature>
<feature type="compositionally biased region" description="Low complexity" evidence="1">
    <location>
        <begin position="17"/>
        <end position="36"/>
    </location>
</feature>
<evidence type="ECO:0000313" key="4">
    <source>
        <dbReference type="EMBL" id="ALV27587.1"/>
    </source>
</evidence>
<evidence type="ECO:0000256" key="1">
    <source>
        <dbReference type="SAM" id="MobiDB-lite"/>
    </source>
</evidence>
<organism evidence="4 5">
    <name type="scientific">Pannonibacter phragmitetus</name>
    <dbReference type="NCBI Taxonomy" id="121719"/>
    <lineage>
        <taxon>Bacteria</taxon>
        <taxon>Pseudomonadati</taxon>
        <taxon>Pseudomonadota</taxon>
        <taxon>Alphaproteobacteria</taxon>
        <taxon>Hyphomicrobiales</taxon>
        <taxon>Stappiaceae</taxon>
        <taxon>Pannonibacter</taxon>
    </lineage>
</organism>
<dbReference type="EMBL" id="CP013068">
    <property type="protein sequence ID" value="ALV27587.1"/>
    <property type="molecule type" value="Genomic_DNA"/>
</dbReference>
<dbReference type="PANTHER" id="PTHR36505">
    <property type="entry name" value="BLR1072 PROTEIN"/>
    <property type="match status" value="1"/>
</dbReference>
<dbReference type="KEGG" id="pphr:APZ00_11340"/>
<dbReference type="Proteomes" id="UP000064921">
    <property type="component" value="Chromosome"/>
</dbReference>
<gene>
    <name evidence="4" type="ORF">APZ00_11340</name>
</gene>
<evidence type="ECO:0000313" key="5">
    <source>
        <dbReference type="Proteomes" id="UP000064921"/>
    </source>
</evidence>
<sequence length="237" mass="23624">MTTMLVSAFAATSALAQTGTQPGTQPGMQQTTPGTGADTGAMPGFTAPEGYARQDIVLTAEDLLGATIYDATGDSIGSVQDLVIDSSAAGAAQPPASTSPGGTAGTPPAAGTDTTTGTGMSPDSQTGGTGSMPGQQAQPGTDGTTGGSVTGQSGVTQPTPAPSATPETITHVLLDVGGFLGIGQRRVAVPVSDLTVYANNTETRVYLPWTRDQIESLPEYDQTNPETLGRPVAPQAN</sequence>
<feature type="region of interest" description="Disordered" evidence="1">
    <location>
        <begin position="217"/>
        <end position="237"/>
    </location>
</feature>
<dbReference type="SUPFAM" id="SSF50346">
    <property type="entry name" value="PRC-barrel domain"/>
    <property type="match status" value="2"/>
</dbReference>